<dbReference type="PANTHER" id="PTHR33332">
    <property type="entry name" value="REVERSE TRANSCRIPTASE DOMAIN-CONTAINING PROTEIN"/>
    <property type="match status" value="1"/>
</dbReference>
<dbReference type="EMBL" id="HBUF01536687">
    <property type="protein sequence ID" value="CAG6753547.1"/>
    <property type="molecule type" value="Transcribed_RNA"/>
</dbReference>
<dbReference type="PRINTS" id="PR01345">
    <property type="entry name" value="CERVTRCPTASE"/>
</dbReference>
<evidence type="ECO:0008006" key="2">
    <source>
        <dbReference type="Google" id="ProtNLM"/>
    </source>
</evidence>
<name>A0A8D8ZWV8_9HEMI</name>
<accession>A0A8D8ZWV8</accession>
<evidence type="ECO:0000313" key="1">
    <source>
        <dbReference type="EMBL" id="CAG6753547.1"/>
    </source>
</evidence>
<reference evidence="1" key="1">
    <citation type="submission" date="2021-05" db="EMBL/GenBank/DDBJ databases">
        <authorList>
            <person name="Alioto T."/>
            <person name="Alioto T."/>
            <person name="Gomez Garrido J."/>
        </authorList>
    </citation>
    <scope>NUCLEOTIDE SEQUENCE</scope>
</reference>
<dbReference type="AlphaFoldDB" id="A0A8D8ZWV8"/>
<protein>
    <recommendedName>
        <fullName evidence="2">Reverse transcriptase</fullName>
    </recommendedName>
</protein>
<proteinExistence type="predicted"/>
<organism evidence="1">
    <name type="scientific">Cacopsylla melanoneura</name>
    <dbReference type="NCBI Taxonomy" id="428564"/>
    <lineage>
        <taxon>Eukaryota</taxon>
        <taxon>Metazoa</taxon>
        <taxon>Ecdysozoa</taxon>
        <taxon>Arthropoda</taxon>
        <taxon>Hexapoda</taxon>
        <taxon>Insecta</taxon>
        <taxon>Pterygota</taxon>
        <taxon>Neoptera</taxon>
        <taxon>Paraneoptera</taxon>
        <taxon>Hemiptera</taxon>
        <taxon>Sternorrhyncha</taxon>
        <taxon>Psylloidea</taxon>
        <taxon>Psyllidae</taxon>
        <taxon>Psyllinae</taxon>
        <taxon>Cacopsylla</taxon>
    </lineage>
</organism>
<sequence length="139" mass="16352">MLLNVDKCQVITFHRKHAPHMYDYFINGIEVNRVYQVKDLGVMFNCDLKFNSHYNAVVNKAFRTLGFLYRNSREFQSADTLKSLYFTLVRSSLEYSSVTWSPMYNIHIDAFEKVQRVLLRMLAYKSNELDNNTQTTATS</sequence>